<dbReference type="Proteomes" id="UP000238479">
    <property type="component" value="Chromosome 1"/>
</dbReference>
<proteinExistence type="predicted"/>
<feature type="transmembrane region" description="Helical" evidence="1">
    <location>
        <begin position="65"/>
        <end position="83"/>
    </location>
</feature>
<dbReference type="AlphaFoldDB" id="A0A2P6SAD2"/>
<organism evidence="2 3">
    <name type="scientific">Rosa chinensis</name>
    <name type="common">China rose</name>
    <dbReference type="NCBI Taxonomy" id="74649"/>
    <lineage>
        <taxon>Eukaryota</taxon>
        <taxon>Viridiplantae</taxon>
        <taxon>Streptophyta</taxon>
        <taxon>Embryophyta</taxon>
        <taxon>Tracheophyta</taxon>
        <taxon>Spermatophyta</taxon>
        <taxon>Magnoliopsida</taxon>
        <taxon>eudicotyledons</taxon>
        <taxon>Gunneridae</taxon>
        <taxon>Pentapetalae</taxon>
        <taxon>rosids</taxon>
        <taxon>fabids</taxon>
        <taxon>Rosales</taxon>
        <taxon>Rosaceae</taxon>
        <taxon>Rosoideae</taxon>
        <taxon>Rosoideae incertae sedis</taxon>
        <taxon>Rosa</taxon>
    </lineage>
</organism>
<dbReference type="EMBL" id="PDCK01000039">
    <property type="protein sequence ID" value="PRQ55637.1"/>
    <property type="molecule type" value="Genomic_DNA"/>
</dbReference>
<keyword evidence="1" id="KW-0812">Transmembrane</keyword>
<sequence>MAGRLSNVAQTSFLRLRTSMSLLVSKHIVPEIPLPVNDKLVWDSSPLFPKPFIERIANIVGKYEALAWLTGGLSCFVGLGLLVM</sequence>
<accession>A0A2P6SAD2</accession>
<comment type="caution">
    <text evidence="2">The sequence shown here is derived from an EMBL/GenBank/DDBJ whole genome shotgun (WGS) entry which is preliminary data.</text>
</comment>
<evidence type="ECO:0000313" key="3">
    <source>
        <dbReference type="Proteomes" id="UP000238479"/>
    </source>
</evidence>
<protein>
    <submittedName>
        <fullName evidence="2">Uncharacterized protein</fullName>
    </submittedName>
</protein>
<name>A0A2P6SAD2_ROSCH</name>
<keyword evidence="1" id="KW-0472">Membrane</keyword>
<dbReference type="PANTHER" id="PTHR36401">
    <property type="entry name" value="NADH DEHYDROGENASE [UBIQUINONE] 1 BETA SUBCOMPLEX SUBUNIT 8, MITOCHONDRIAL"/>
    <property type="match status" value="1"/>
</dbReference>
<gene>
    <name evidence="2" type="ORF">RchiOBHm_Chr1g0326801</name>
</gene>
<dbReference type="STRING" id="74649.A0A2P6SAD2"/>
<reference evidence="2 3" key="1">
    <citation type="journal article" date="2018" name="Nat. Genet.">
        <title>The Rosa genome provides new insights in the design of modern roses.</title>
        <authorList>
            <person name="Bendahmane M."/>
        </authorList>
    </citation>
    <scope>NUCLEOTIDE SEQUENCE [LARGE SCALE GENOMIC DNA]</scope>
    <source>
        <strain evidence="3">cv. Old Blush</strain>
    </source>
</reference>
<dbReference type="InterPro" id="IPR038863">
    <property type="entry name" value="Put_Complex_I_su8"/>
</dbReference>
<dbReference type="Gramene" id="PRQ55637">
    <property type="protein sequence ID" value="PRQ55637"/>
    <property type="gene ID" value="RchiOBHm_Chr1g0326801"/>
</dbReference>
<evidence type="ECO:0000256" key="1">
    <source>
        <dbReference type="SAM" id="Phobius"/>
    </source>
</evidence>
<dbReference type="PANTHER" id="PTHR36401:SF1">
    <property type="entry name" value="NADH DEHYDROGENASE [UBIQUINONE] 1 BETA SUBCOMPLEX SUBUNIT 8, MITOCHONDRIAL"/>
    <property type="match status" value="1"/>
</dbReference>
<keyword evidence="1" id="KW-1133">Transmembrane helix</keyword>
<evidence type="ECO:0000313" key="2">
    <source>
        <dbReference type="EMBL" id="PRQ55637.1"/>
    </source>
</evidence>
<keyword evidence="3" id="KW-1185">Reference proteome</keyword>